<organism evidence="1 2">
    <name type="scientific">Smallanthus sonchifolius</name>
    <dbReference type="NCBI Taxonomy" id="185202"/>
    <lineage>
        <taxon>Eukaryota</taxon>
        <taxon>Viridiplantae</taxon>
        <taxon>Streptophyta</taxon>
        <taxon>Embryophyta</taxon>
        <taxon>Tracheophyta</taxon>
        <taxon>Spermatophyta</taxon>
        <taxon>Magnoliopsida</taxon>
        <taxon>eudicotyledons</taxon>
        <taxon>Gunneridae</taxon>
        <taxon>Pentapetalae</taxon>
        <taxon>asterids</taxon>
        <taxon>campanulids</taxon>
        <taxon>Asterales</taxon>
        <taxon>Asteraceae</taxon>
        <taxon>Asteroideae</taxon>
        <taxon>Heliantheae alliance</taxon>
        <taxon>Millerieae</taxon>
        <taxon>Smallanthus</taxon>
    </lineage>
</organism>
<reference evidence="2" key="1">
    <citation type="journal article" date="2022" name="Mol. Ecol. Resour.">
        <title>The genomes of chicory, endive, great burdock and yacon provide insights into Asteraceae palaeo-polyploidization history and plant inulin production.</title>
        <authorList>
            <person name="Fan W."/>
            <person name="Wang S."/>
            <person name="Wang H."/>
            <person name="Wang A."/>
            <person name="Jiang F."/>
            <person name="Liu H."/>
            <person name="Zhao H."/>
            <person name="Xu D."/>
            <person name="Zhang Y."/>
        </authorList>
    </citation>
    <scope>NUCLEOTIDE SEQUENCE [LARGE SCALE GENOMIC DNA]</scope>
    <source>
        <strain evidence="2">cv. Yunnan</strain>
    </source>
</reference>
<evidence type="ECO:0000313" key="1">
    <source>
        <dbReference type="EMBL" id="KAI3693769.1"/>
    </source>
</evidence>
<sequence length="246" mass="26801">MWNPNSMTTVDSQDEDESWEVKAFAEDTGNTWPPRSYTCTFCRREFRSAQALGGHMNVHRRDRARLHQTRLTSKLNPNLSSSSSSSTLLIPSEQLVAADAGLCLLFSVPNPNAIFKPSSNLNNLNRNPSGRLLSHPGSSNLMNVPAVNYSLSSSSNNEASTSIHSQRISLAGNKKAKTDLAVEGVDLELRLGCSSSGYFSRSSLQIEHETESESKSTALYILPITFIGGVLPANLSAWKVILSTVN</sequence>
<proteinExistence type="predicted"/>
<dbReference type="EMBL" id="CM042043">
    <property type="protein sequence ID" value="KAI3693769.1"/>
    <property type="molecule type" value="Genomic_DNA"/>
</dbReference>
<accession>A0ACB8Z7Y4</accession>
<keyword evidence="2" id="KW-1185">Reference proteome</keyword>
<comment type="caution">
    <text evidence="1">The sequence shown here is derived from an EMBL/GenBank/DDBJ whole genome shotgun (WGS) entry which is preliminary data.</text>
</comment>
<dbReference type="Proteomes" id="UP001056120">
    <property type="component" value="Linkage Group LG26"/>
</dbReference>
<reference evidence="1 2" key="2">
    <citation type="journal article" date="2022" name="Mol. Ecol. Resour.">
        <title>The genomes of chicory, endive, great burdock and yacon provide insights into Asteraceae paleo-polyploidization history and plant inulin production.</title>
        <authorList>
            <person name="Fan W."/>
            <person name="Wang S."/>
            <person name="Wang H."/>
            <person name="Wang A."/>
            <person name="Jiang F."/>
            <person name="Liu H."/>
            <person name="Zhao H."/>
            <person name="Xu D."/>
            <person name="Zhang Y."/>
        </authorList>
    </citation>
    <scope>NUCLEOTIDE SEQUENCE [LARGE SCALE GENOMIC DNA]</scope>
    <source>
        <strain evidence="2">cv. Yunnan</strain>
        <tissue evidence="1">Leaves</tissue>
    </source>
</reference>
<evidence type="ECO:0000313" key="2">
    <source>
        <dbReference type="Proteomes" id="UP001056120"/>
    </source>
</evidence>
<gene>
    <name evidence="1" type="ORF">L1987_76721</name>
</gene>
<name>A0ACB8Z7Y4_9ASTR</name>
<protein>
    <submittedName>
        <fullName evidence="1">Uncharacterized protein</fullName>
    </submittedName>
</protein>